<accession>Q8SA78</accession>
<comment type="similarity">
    <text evidence="1">Belongs to the DRM1/ARP family.</text>
</comment>
<dbReference type="PANTHER" id="PTHR33565">
    <property type="entry name" value="DORMANCY-ASSOCIATED PROTEIN 1"/>
    <property type="match status" value="1"/>
</dbReference>
<evidence type="ECO:0000313" key="3">
    <source>
        <dbReference type="EMBL" id="AAL78369.1"/>
    </source>
</evidence>
<proteinExistence type="evidence at transcript level"/>
<protein>
    <submittedName>
        <fullName evidence="3">Putative dormancy-asociated protein</fullName>
    </submittedName>
</protein>
<feature type="region of interest" description="Disordered" evidence="2">
    <location>
        <begin position="63"/>
        <end position="123"/>
    </location>
</feature>
<sequence length="123" mass="13927">MLEKLWDDVVAGPRPETGLEKLRKAATTRPLSSTKMATARRATDWLQANPSMRRPRDAVTRCLCPDDGDDDDAAGQQRVEERVPPGEQLRTKSFGANLFDRPQPNSPTVYDWLYSDETRSSHR</sequence>
<name>Q8SA78_ORYSA</name>
<feature type="region of interest" description="Disordered" evidence="2">
    <location>
        <begin position="1"/>
        <end position="38"/>
    </location>
</feature>
<dbReference type="EMBL" id="AF467730">
    <property type="protein sequence ID" value="AAL78369.1"/>
    <property type="molecule type" value="mRNA"/>
</dbReference>
<reference evidence="3" key="1">
    <citation type="submission" date="2002-01" db="EMBL/GenBank/DDBJ databases">
        <authorList>
            <person name="Peng R."/>
            <person name="Yao Q."/>
            <person name="Xiong A."/>
            <person name="Li X."/>
            <person name="Fan H."/>
        </authorList>
    </citation>
    <scope>NUCLEOTIDE SEQUENCE</scope>
</reference>
<organism evidence="3">
    <name type="scientific">Oryza sativa</name>
    <name type="common">Rice</name>
    <dbReference type="NCBI Taxonomy" id="4530"/>
    <lineage>
        <taxon>Eukaryota</taxon>
        <taxon>Viridiplantae</taxon>
        <taxon>Streptophyta</taxon>
        <taxon>Embryophyta</taxon>
        <taxon>Tracheophyta</taxon>
        <taxon>Spermatophyta</taxon>
        <taxon>Magnoliopsida</taxon>
        <taxon>Liliopsida</taxon>
        <taxon>Poales</taxon>
        <taxon>Poaceae</taxon>
        <taxon>BOP clade</taxon>
        <taxon>Oryzoideae</taxon>
        <taxon>Oryzeae</taxon>
        <taxon>Oryzinae</taxon>
        <taxon>Oryza</taxon>
    </lineage>
</organism>
<evidence type="ECO:0000256" key="1">
    <source>
        <dbReference type="ARBA" id="ARBA00010502"/>
    </source>
</evidence>
<dbReference type="InterPro" id="IPR008406">
    <property type="entry name" value="DRM/ARP"/>
</dbReference>
<evidence type="ECO:0000256" key="2">
    <source>
        <dbReference type="SAM" id="MobiDB-lite"/>
    </source>
</evidence>
<dbReference type="PANTHER" id="PTHR33565:SF2">
    <property type="entry name" value="DORMANCY-ASSOCIATED PROTEIN 1"/>
    <property type="match status" value="1"/>
</dbReference>
<dbReference type="AlphaFoldDB" id="Q8SA78"/>
<dbReference type="Pfam" id="PF05564">
    <property type="entry name" value="Auxin_repressed"/>
    <property type="match status" value="1"/>
</dbReference>